<evidence type="ECO:0000313" key="3">
    <source>
        <dbReference type="Proteomes" id="UP000824890"/>
    </source>
</evidence>
<reference evidence="2 3" key="1">
    <citation type="submission" date="2021-05" db="EMBL/GenBank/DDBJ databases">
        <title>Genome Assembly of Synthetic Allotetraploid Brassica napus Reveals Homoeologous Exchanges between Subgenomes.</title>
        <authorList>
            <person name="Davis J.T."/>
        </authorList>
    </citation>
    <scope>NUCLEOTIDE SEQUENCE [LARGE SCALE GENOMIC DNA]</scope>
    <source>
        <strain evidence="3">cv. Da-Ae</strain>
        <tissue evidence="2">Seedling</tissue>
    </source>
</reference>
<proteinExistence type="predicted"/>
<accession>A0ABQ8E7Y2</accession>
<evidence type="ECO:0000313" key="2">
    <source>
        <dbReference type="EMBL" id="KAH0937721.1"/>
    </source>
</evidence>
<evidence type="ECO:0000256" key="1">
    <source>
        <dbReference type="SAM" id="MobiDB-lite"/>
    </source>
</evidence>
<comment type="caution">
    <text evidence="2">The sequence shown here is derived from an EMBL/GenBank/DDBJ whole genome shotgun (WGS) entry which is preliminary data.</text>
</comment>
<dbReference type="EMBL" id="JAGKQM010000002">
    <property type="protein sequence ID" value="KAH0937721.1"/>
    <property type="molecule type" value="Genomic_DNA"/>
</dbReference>
<feature type="region of interest" description="Disordered" evidence="1">
    <location>
        <begin position="1"/>
        <end position="25"/>
    </location>
</feature>
<feature type="compositionally biased region" description="Polar residues" evidence="1">
    <location>
        <begin position="16"/>
        <end position="25"/>
    </location>
</feature>
<keyword evidence="3" id="KW-1185">Reference proteome</keyword>
<organism evidence="2 3">
    <name type="scientific">Brassica napus</name>
    <name type="common">Rape</name>
    <dbReference type="NCBI Taxonomy" id="3708"/>
    <lineage>
        <taxon>Eukaryota</taxon>
        <taxon>Viridiplantae</taxon>
        <taxon>Streptophyta</taxon>
        <taxon>Embryophyta</taxon>
        <taxon>Tracheophyta</taxon>
        <taxon>Spermatophyta</taxon>
        <taxon>Magnoliopsida</taxon>
        <taxon>eudicotyledons</taxon>
        <taxon>Gunneridae</taxon>
        <taxon>Pentapetalae</taxon>
        <taxon>rosids</taxon>
        <taxon>malvids</taxon>
        <taxon>Brassicales</taxon>
        <taxon>Brassicaceae</taxon>
        <taxon>Brassiceae</taxon>
        <taxon>Brassica</taxon>
    </lineage>
</organism>
<gene>
    <name evidence="2" type="ORF">HID58_005182</name>
</gene>
<sequence length="98" mass="10839">MGQDLIKRVGLKPNSEPIQASPSTETQRAFSHLDALQLRPPYTVFRSSATTVFIKASLPLRPGSAMILTDSSGIQLILARKNRSNFGGLMQIWFKHTV</sequence>
<name>A0ABQ8E7Y2_BRANA</name>
<protein>
    <submittedName>
        <fullName evidence="2">Uncharacterized protein</fullName>
    </submittedName>
</protein>
<dbReference type="Proteomes" id="UP000824890">
    <property type="component" value="Unassembled WGS sequence"/>
</dbReference>